<sequence>MGPVDSAEKSCTLEKPKIGNKANEITIIPSPPIQWVRLLQYNMLLGKDSTLSKTVAPVVVKPDIVSKNASVTDGILPLRQKGNNPISVKHIQQKVTIKEPSLLPITGEALLPVKKNATPVKTATATVIRKYTISSL</sequence>
<dbReference type="EMBL" id="VSSQ01121082">
    <property type="protein sequence ID" value="MPN53690.1"/>
    <property type="molecule type" value="Genomic_DNA"/>
</dbReference>
<proteinExistence type="predicted"/>
<reference evidence="1" key="1">
    <citation type="submission" date="2019-08" db="EMBL/GenBank/DDBJ databases">
        <authorList>
            <person name="Kucharzyk K."/>
            <person name="Murdoch R.W."/>
            <person name="Higgins S."/>
            <person name="Loffler F."/>
        </authorList>
    </citation>
    <scope>NUCLEOTIDE SEQUENCE</scope>
</reference>
<organism evidence="1">
    <name type="scientific">bioreactor metagenome</name>
    <dbReference type="NCBI Taxonomy" id="1076179"/>
    <lineage>
        <taxon>unclassified sequences</taxon>
        <taxon>metagenomes</taxon>
        <taxon>ecological metagenomes</taxon>
    </lineage>
</organism>
<comment type="caution">
    <text evidence="1">The sequence shown here is derived from an EMBL/GenBank/DDBJ whole genome shotgun (WGS) entry which is preliminary data.</text>
</comment>
<gene>
    <name evidence="1" type="ORF">SDC9_201356</name>
</gene>
<protein>
    <submittedName>
        <fullName evidence="1">Uncharacterized protein</fullName>
    </submittedName>
</protein>
<name>A0A645IRY0_9ZZZZ</name>
<evidence type="ECO:0000313" key="1">
    <source>
        <dbReference type="EMBL" id="MPN53690.1"/>
    </source>
</evidence>
<accession>A0A645IRY0</accession>
<dbReference type="AlphaFoldDB" id="A0A645IRY0"/>